<dbReference type="EMBL" id="UYSU01041277">
    <property type="protein sequence ID" value="VDM02981.1"/>
    <property type="molecule type" value="Genomic_DNA"/>
</dbReference>
<proteinExistence type="predicted"/>
<feature type="compositionally biased region" description="Basic residues" evidence="1">
    <location>
        <begin position="99"/>
        <end position="121"/>
    </location>
</feature>
<feature type="region of interest" description="Disordered" evidence="1">
    <location>
        <begin position="90"/>
        <end position="122"/>
    </location>
</feature>
<reference evidence="2 3" key="2">
    <citation type="submission" date="2018-11" db="EMBL/GenBank/DDBJ databases">
        <authorList>
            <consortium name="Pathogen Informatics"/>
        </authorList>
    </citation>
    <scope>NUCLEOTIDE SEQUENCE [LARGE SCALE GENOMIC DNA]</scope>
    <source>
        <strain evidence="2 3">NST_G2</strain>
    </source>
</reference>
<dbReference type="Proteomes" id="UP000275846">
    <property type="component" value="Unassembled WGS sequence"/>
</dbReference>
<evidence type="ECO:0000313" key="2">
    <source>
        <dbReference type="EMBL" id="VDM02981.1"/>
    </source>
</evidence>
<gene>
    <name evidence="2" type="ORF">SSLN_LOCUS16595</name>
</gene>
<evidence type="ECO:0000256" key="1">
    <source>
        <dbReference type="SAM" id="MobiDB-lite"/>
    </source>
</evidence>
<feature type="region of interest" description="Disordered" evidence="1">
    <location>
        <begin position="502"/>
        <end position="548"/>
    </location>
</feature>
<dbReference type="WBParaSite" id="SSLN_0001723001-mRNA-1">
    <property type="protein sequence ID" value="SSLN_0001723001-mRNA-1"/>
    <property type="gene ID" value="SSLN_0001723001"/>
</dbReference>
<evidence type="ECO:0000313" key="4">
    <source>
        <dbReference type="WBParaSite" id="SSLN_0001723001-mRNA-1"/>
    </source>
</evidence>
<reference evidence="4" key="1">
    <citation type="submission" date="2016-06" db="UniProtKB">
        <authorList>
            <consortium name="WormBaseParasite"/>
        </authorList>
    </citation>
    <scope>IDENTIFICATION</scope>
</reference>
<feature type="compositionally biased region" description="Polar residues" evidence="1">
    <location>
        <begin position="502"/>
        <end position="518"/>
    </location>
</feature>
<evidence type="ECO:0000313" key="3">
    <source>
        <dbReference type="Proteomes" id="UP000275846"/>
    </source>
</evidence>
<protein>
    <submittedName>
        <fullName evidence="4">Transmembrane protein</fullName>
    </submittedName>
</protein>
<organism evidence="4">
    <name type="scientific">Schistocephalus solidus</name>
    <name type="common">Tapeworm</name>
    <dbReference type="NCBI Taxonomy" id="70667"/>
    <lineage>
        <taxon>Eukaryota</taxon>
        <taxon>Metazoa</taxon>
        <taxon>Spiralia</taxon>
        <taxon>Lophotrochozoa</taxon>
        <taxon>Platyhelminthes</taxon>
        <taxon>Cestoda</taxon>
        <taxon>Eucestoda</taxon>
        <taxon>Diphyllobothriidea</taxon>
        <taxon>Diphyllobothriidae</taxon>
        <taxon>Schistocephalus</taxon>
    </lineage>
</organism>
<dbReference type="AlphaFoldDB" id="A0A183TJE7"/>
<name>A0A183TJE7_SCHSO</name>
<sequence length="548" mass="58374">MPPSPPHSSLKPTITTAAAALPVCPHFSLPLASSVPSQPSFAPCASASCLHRHSGIDLPNTHASEMNCDAVSTAAMSAVVTAVAETSPLGCQAGNTANSKRRPPKSSAGSRRRANGNLHHRSTLERCTSTLTEIPVTDGISHTNFCFYLGEHQSQIFYGGLNINRVDGLPPLEPIHVELGKPIPIDLREDLYSEHPATPCLAVPMHIFRRFRNCRSSHSHIKRHTDSSVLSLSEPCHSGVDLSHLSTQTYENGVQSEYKSSDYTSLSAQHPLPSLHRSTTALISLRVYFPVQFMNSANMLQAVTGSRKRVHLYPARLLSLSLSLALASACVYVCVSTGCSGGNLYRCCSAARGDVGLAYLLAGLCDRVLPVLQACWLCTSLLPSASSNSPLLLCTLLPLAVCCRLRSDRATVENLLFYSNASSVFGWKIPRLLSPAIPGVVVTAFEEGPGLAGGVAPYSGHLSSTDEARERRDPRAGCGSGCALAAVHLPLHLPPRFSNSPPLSQNALATIPSPSSASRPDMDWQSRAQTDLPARSPSSPPACRGLVC</sequence>
<dbReference type="OrthoDB" id="6263445at2759"/>
<keyword evidence="3" id="KW-1185">Reference proteome</keyword>
<accession>A0A183TJE7</accession>
<dbReference type="STRING" id="70667.A0A183TJE7"/>